<evidence type="ECO:0000259" key="2">
    <source>
        <dbReference type="Pfam" id="PF00053"/>
    </source>
</evidence>
<dbReference type="Proteomes" id="UP000007797">
    <property type="component" value="Unassembled WGS sequence"/>
</dbReference>
<keyword evidence="1" id="KW-0732">Signal</keyword>
<feature type="domain" description="Laminin EGF-like" evidence="2">
    <location>
        <begin position="336"/>
        <end position="361"/>
    </location>
</feature>
<dbReference type="OMA" id="MYRYLPL"/>
<dbReference type="InterPro" id="IPR002049">
    <property type="entry name" value="LE_dom"/>
</dbReference>
<feature type="signal peptide" evidence="1">
    <location>
        <begin position="1"/>
        <end position="25"/>
    </location>
</feature>
<feature type="domain" description="Laminin EGF-like" evidence="2">
    <location>
        <begin position="396"/>
        <end position="418"/>
    </location>
</feature>
<dbReference type="OrthoDB" id="10011303at2759"/>
<dbReference type="RefSeq" id="XP_004358202.1">
    <property type="nucleotide sequence ID" value="XM_004358145.1"/>
</dbReference>
<accession>F4PX53</accession>
<keyword evidence="4" id="KW-1185">Reference proteome</keyword>
<evidence type="ECO:0000313" key="4">
    <source>
        <dbReference type="Proteomes" id="UP000007797"/>
    </source>
</evidence>
<dbReference type="GeneID" id="14872250"/>
<evidence type="ECO:0000313" key="3">
    <source>
        <dbReference type="EMBL" id="EGG19856.1"/>
    </source>
</evidence>
<organism evidence="3 4">
    <name type="scientific">Cavenderia fasciculata</name>
    <name type="common">Slime mold</name>
    <name type="synonym">Dictyostelium fasciculatum</name>
    <dbReference type="NCBI Taxonomy" id="261658"/>
    <lineage>
        <taxon>Eukaryota</taxon>
        <taxon>Amoebozoa</taxon>
        <taxon>Evosea</taxon>
        <taxon>Eumycetozoa</taxon>
        <taxon>Dictyostelia</taxon>
        <taxon>Acytosteliales</taxon>
        <taxon>Cavenderiaceae</taxon>
        <taxon>Cavenderia</taxon>
    </lineage>
</organism>
<dbReference type="PANTHER" id="PTHR32256:SF7">
    <property type="entry name" value="EGF-LIKE DOMAIN-CONTAINING PROTEIN"/>
    <property type="match status" value="1"/>
</dbReference>
<dbReference type="AlphaFoldDB" id="F4PX53"/>
<sequence length="435" mass="48341">MKILNTHNLILLLLGLILFINQSLSLECDYDWKCPGLPNSFCKNRIAIYQGLVLDPETHKLSLTGRYNTSVGRTQGNAFLIEIDTQGPLGFVEKLEFFGENRTHLQFNIKYVNGLAGIAPGGRPVVVMPRFRANPTVSLYDPSTKTYTDLIQEYSAQFKGFVNGNNPNEFFGCGYQGIKKYSPLTPGVIPTSVPVMSFLPWGDCAALSKQGNTLYFVHYEYLLGVTKSHVMTVPDNCNNCTSATTLFTVDFQIQGFATHKAGNRVFVYYSSQDAMYRVPLDNVAQPFVLVQEQWIQSIVADDQFVYYTTSDQVKKVSQQTTVTSTLYDPSNQQYLKTSTCNCVNGFTGSDCQTCAGGTVQWNYGEPFCVPFLADGSVSSCTETYHCLSGPYAYCYYNSCICKSSFSGPRCDQCVNGTVSWDQFGPSLTSNHFQGH</sequence>
<dbReference type="KEGG" id="dfa:DFA_06959"/>
<name>F4PX53_CACFS</name>
<dbReference type="PANTHER" id="PTHR32256">
    <property type="match status" value="1"/>
</dbReference>
<proteinExistence type="predicted"/>
<dbReference type="SUPFAM" id="SSF63829">
    <property type="entry name" value="Calcium-dependent phosphotriesterase"/>
    <property type="match status" value="1"/>
</dbReference>
<protein>
    <recommendedName>
        <fullName evidence="2">Laminin EGF-like domain-containing protein</fullName>
    </recommendedName>
</protein>
<dbReference type="Pfam" id="PF00053">
    <property type="entry name" value="EGF_laminin"/>
    <property type="match status" value="2"/>
</dbReference>
<reference evidence="4" key="1">
    <citation type="journal article" date="2011" name="Genome Res.">
        <title>Phylogeny-wide analysis of social amoeba genomes highlights ancient origins for complex intercellular communication.</title>
        <authorList>
            <person name="Heidel A.J."/>
            <person name="Lawal H.M."/>
            <person name="Felder M."/>
            <person name="Schilde C."/>
            <person name="Helps N.R."/>
            <person name="Tunggal B."/>
            <person name="Rivero F."/>
            <person name="John U."/>
            <person name="Schleicher M."/>
            <person name="Eichinger L."/>
            <person name="Platzer M."/>
            <person name="Noegel A.A."/>
            <person name="Schaap P."/>
            <person name="Gloeckner G."/>
        </authorList>
    </citation>
    <scope>NUCLEOTIDE SEQUENCE [LARGE SCALE GENOMIC DNA]</scope>
    <source>
        <strain evidence="4">SH3</strain>
    </source>
</reference>
<evidence type="ECO:0000256" key="1">
    <source>
        <dbReference type="SAM" id="SignalP"/>
    </source>
</evidence>
<feature type="chain" id="PRO_5003320385" description="Laminin EGF-like domain-containing protein" evidence="1">
    <location>
        <begin position="26"/>
        <end position="435"/>
    </location>
</feature>
<dbReference type="EMBL" id="GL883013">
    <property type="protein sequence ID" value="EGG19856.1"/>
    <property type="molecule type" value="Genomic_DNA"/>
</dbReference>
<dbReference type="InterPro" id="IPR053369">
    <property type="entry name" value="SrfA-induced_signal"/>
</dbReference>
<gene>
    <name evidence="3" type="ORF">DFA_06959</name>
</gene>